<comment type="caution">
    <text evidence="1">The sequence shown here is derived from an EMBL/GenBank/DDBJ whole genome shotgun (WGS) entry which is preliminary data.</text>
</comment>
<dbReference type="Proteomes" id="UP001163321">
    <property type="component" value="Chromosome 3"/>
</dbReference>
<protein>
    <submittedName>
        <fullName evidence="1">Uncharacterized protein</fullName>
    </submittedName>
</protein>
<gene>
    <name evidence="1" type="ORF">PsorP6_006840</name>
</gene>
<accession>A0ACC0WAP1</accession>
<keyword evidence="2" id="KW-1185">Reference proteome</keyword>
<evidence type="ECO:0000313" key="1">
    <source>
        <dbReference type="EMBL" id="KAI9914766.1"/>
    </source>
</evidence>
<organism evidence="1 2">
    <name type="scientific">Peronosclerospora sorghi</name>
    <dbReference type="NCBI Taxonomy" id="230839"/>
    <lineage>
        <taxon>Eukaryota</taxon>
        <taxon>Sar</taxon>
        <taxon>Stramenopiles</taxon>
        <taxon>Oomycota</taxon>
        <taxon>Peronosporomycetes</taxon>
        <taxon>Peronosporales</taxon>
        <taxon>Peronosporaceae</taxon>
        <taxon>Peronosclerospora</taxon>
    </lineage>
</organism>
<dbReference type="EMBL" id="CM047582">
    <property type="protein sequence ID" value="KAI9914766.1"/>
    <property type="molecule type" value="Genomic_DNA"/>
</dbReference>
<reference evidence="1 2" key="1">
    <citation type="journal article" date="2022" name="bioRxiv">
        <title>The genome of the oomycete Peronosclerospora sorghi, a cosmopolitan pathogen of maize and sorghum, is inflated with dispersed pseudogenes.</title>
        <authorList>
            <person name="Fletcher K."/>
            <person name="Martin F."/>
            <person name="Isakeit T."/>
            <person name="Cavanaugh K."/>
            <person name="Magill C."/>
            <person name="Michelmore R."/>
        </authorList>
    </citation>
    <scope>NUCLEOTIDE SEQUENCE [LARGE SCALE GENOMIC DNA]</scope>
    <source>
        <strain evidence="1">P6</strain>
    </source>
</reference>
<proteinExistence type="predicted"/>
<evidence type="ECO:0000313" key="2">
    <source>
        <dbReference type="Proteomes" id="UP001163321"/>
    </source>
</evidence>
<name>A0ACC0WAP1_9STRA</name>
<sequence>MGLEEWHLGRVTQVASALVSESFGARCAVVKLRTRKNAAKLAFSISSMVRFLYTTKSLVASSEMEDDKQ</sequence>